<dbReference type="Proteomes" id="UP000026961">
    <property type="component" value="Chromosome 6"/>
</dbReference>
<protein>
    <recommendedName>
        <fullName evidence="1">Tryptophan synthase beta chain-like PALP domain-containing protein</fullName>
    </recommendedName>
</protein>
<dbReference type="EnsemblPlants" id="OGLUM06G19830.1">
    <property type="protein sequence ID" value="OGLUM06G19830.1"/>
    <property type="gene ID" value="OGLUM06G19830"/>
</dbReference>
<organism evidence="2">
    <name type="scientific">Oryza glumipatula</name>
    <dbReference type="NCBI Taxonomy" id="40148"/>
    <lineage>
        <taxon>Eukaryota</taxon>
        <taxon>Viridiplantae</taxon>
        <taxon>Streptophyta</taxon>
        <taxon>Embryophyta</taxon>
        <taxon>Tracheophyta</taxon>
        <taxon>Spermatophyta</taxon>
        <taxon>Magnoliopsida</taxon>
        <taxon>Liliopsida</taxon>
        <taxon>Poales</taxon>
        <taxon>Poaceae</taxon>
        <taxon>BOP clade</taxon>
        <taxon>Oryzoideae</taxon>
        <taxon>Oryzeae</taxon>
        <taxon>Oryzinae</taxon>
        <taxon>Oryza</taxon>
    </lineage>
</organism>
<proteinExistence type="predicted"/>
<name>A0A0E0AAZ8_9ORYZ</name>
<dbReference type="InterPro" id="IPR050214">
    <property type="entry name" value="Cys_Synth/Cystath_Beta-Synth"/>
</dbReference>
<dbReference type="PANTHER" id="PTHR10314">
    <property type="entry name" value="CYSTATHIONINE BETA-SYNTHASE"/>
    <property type="match status" value="1"/>
</dbReference>
<evidence type="ECO:0000259" key="1">
    <source>
        <dbReference type="Pfam" id="PF00291"/>
    </source>
</evidence>
<dbReference type="Pfam" id="PF00291">
    <property type="entry name" value="PALP"/>
    <property type="match status" value="1"/>
</dbReference>
<dbReference type="InterPro" id="IPR001926">
    <property type="entry name" value="TrpB-like_PALP"/>
</dbReference>
<reference evidence="2" key="1">
    <citation type="submission" date="2015-04" db="UniProtKB">
        <authorList>
            <consortium name="EnsemblPlants"/>
        </authorList>
    </citation>
    <scope>IDENTIFICATION</scope>
</reference>
<dbReference type="InterPro" id="IPR036052">
    <property type="entry name" value="TrpB-like_PALP_sf"/>
</dbReference>
<dbReference type="Gramene" id="OGLUM06G19830.1">
    <property type="protein sequence ID" value="OGLUM06G19830.1"/>
    <property type="gene ID" value="OGLUM06G19830"/>
</dbReference>
<reference evidence="2" key="2">
    <citation type="submission" date="2018-05" db="EMBL/GenBank/DDBJ databases">
        <title>OgluRS3 (Oryza glumaepatula Reference Sequence Version 3).</title>
        <authorList>
            <person name="Zhang J."/>
            <person name="Kudrna D."/>
            <person name="Lee S."/>
            <person name="Talag J."/>
            <person name="Welchert J."/>
            <person name="Wing R.A."/>
        </authorList>
    </citation>
    <scope>NUCLEOTIDE SEQUENCE [LARGE SCALE GENOMIC DNA]</scope>
</reference>
<dbReference type="Gene3D" id="3.40.50.1100">
    <property type="match status" value="2"/>
</dbReference>
<dbReference type="STRING" id="40148.A0A0E0AAZ8"/>
<dbReference type="AlphaFoldDB" id="A0A0E0AAZ8"/>
<evidence type="ECO:0000313" key="3">
    <source>
        <dbReference type="Proteomes" id="UP000026961"/>
    </source>
</evidence>
<sequence length="74" mass="8151">MNLIGWTPLVEMKNIAKKDGVEARLVGKMEAYHPLGSVKERSALRVIEDAEEKGLITPGVTEENKGLDFGADKR</sequence>
<feature type="domain" description="Tryptophan synthase beta chain-like PALP" evidence="1">
    <location>
        <begin position="3"/>
        <end position="55"/>
    </location>
</feature>
<dbReference type="HOGENOM" id="CLU_2691781_0_0_1"/>
<dbReference type="SUPFAM" id="SSF53686">
    <property type="entry name" value="Tryptophan synthase beta subunit-like PLP-dependent enzymes"/>
    <property type="match status" value="1"/>
</dbReference>
<accession>A0A0E0AAZ8</accession>
<dbReference type="eggNOG" id="KOG1252">
    <property type="taxonomic scope" value="Eukaryota"/>
</dbReference>
<keyword evidence="3" id="KW-1185">Reference proteome</keyword>
<evidence type="ECO:0000313" key="2">
    <source>
        <dbReference type="EnsemblPlants" id="OGLUM06G19830.1"/>
    </source>
</evidence>